<dbReference type="GO" id="GO:0004930">
    <property type="term" value="F:G protein-coupled receptor activity"/>
    <property type="evidence" value="ECO:0007669"/>
    <property type="project" value="UniProtKB-KW"/>
</dbReference>
<evidence type="ECO:0000256" key="1">
    <source>
        <dbReference type="ARBA" id="ARBA00004651"/>
    </source>
</evidence>
<organism evidence="12 13">
    <name type="scientific">Dimorphilus gyrociliatus</name>
    <dbReference type="NCBI Taxonomy" id="2664684"/>
    <lineage>
        <taxon>Eukaryota</taxon>
        <taxon>Metazoa</taxon>
        <taxon>Spiralia</taxon>
        <taxon>Lophotrochozoa</taxon>
        <taxon>Annelida</taxon>
        <taxon>Polychaeta</taxon>
        <taxon>Polychaeta incertae sedis</taxon>
        <taxon>Dinophilidae</taxon>
        <taxon>Dimorphilus</taxon>
    </lineage>
</organism>
<evidence type="ECO:0000256" key="5">
    <source>
        <dbReference type="ARBA" id="ARBA00023040"/>
    </source>
</evidence>
<evidence type="ECO:0000259" key="11">
    <source>
        <dbReference type="PROSITE" id="PS50262"/>
    </source>
</evidence>
<proteinExistence type="predicted"/>
<evidence type="ECO:0000256" key="8">
    <source>
        <dbReference type="ARBA" id="ARBA00023224"/>
    </source>
</evidence>
<dbReference type="PANTHER" id="PTHR22752">
    <property type="entry name" value="G PROTEIN-COUPLED RECEPTOR"/>
    <property type="match status" value="1"/>
</dbReference>
<sequence>MTLFKGKIMVTWVWFHSIVICLPHLFVSKLRFSTFYDSPRKVCEEAWNSKTDGRIFWTLYTILTVFGPLLLTVTAYILIWRTFRLSQKRICEGNNNASQTTKNELHLLKMMALMLVCYVIFWAPFIAAQFILHFKCSPPPLYLILTAAWFARLESVLDPILYGYLNKDFRNGLTSSLRSCPCSCLNGGHGQLPPAQQNHYSSEFSEPYQDVVIGVKYSSSKTIVQRQLDVKYSKAKGNSKIRNTLGDDAPELPFMGPQVTACVSESGIKIRPVLSEQPLSVKNLPPTHANEETNNDTKGDAPSFASIFPPFKKALPRQLPALEKRHGKKKKNVLKLRSRRIHSNYMPNSDEKNL</sequence>
<comment type="subcellular location">
    <subcellularLocation>
        <location evidence="1">Cell membrane</location>
        <topology evidence="1">Multi-pass membrane protein</topology>
    </subcellularLocation>
</comment>
<evidence type="ECO:0000256" key="4">
    <source>
        <dbReference type="ARBA" id="ARBA00022989"/>
    </source>
</evidence>
<feature type="transmembrane region" description="Helical" evidence="10">
    <location>
        <begin position="112"/>
        <end position="134"/>
    </location>
</feature>
<keyword evidence="5" id="KW-0297">G-protein coupled receptor</keyword>
<keyword evidence="2" id="KW-1003">Cell membrane</keyword>
<dbReference type="CDD" id="cd00637">
    <property type="entry name" value="7tm_classA_rhodopsin-like"/>
    <property type="match status" value="1"/>
</dbReference>
<evidence type="ECO:0000256" key="9">
    <source>
        <dbReference type="SAM" id="MobiDB-lite"/>
    </source>
</evidence>
<dbReference type="Pfam" id="PF00001">
    <property type="entry name" value="7tm_1"/>
    <property type="match status" value="1"/>
</dbReference>
<feature type="transmembrane region" description="Helical" evidence="10">
    <location>
        <begin position="12"/>
        <end position="32"/>
    </location>
</feature>
<keyword evidence="7" id="KW-0675">Receptor</keyword>
<gene>
    <name evidence="12" type="ORF">DGYR_LOCUS9397</name>
</gene>
<dbReference type="Proteomes" id="UP000549394">
    <property type="component" value="Unassembled WGS sequence"/>
</dbReference>
<dbReference type="OrthoDB" id="6287421at2759"/>
<feature type="region of interest" description="Disordered" evidence="9">
    <location>
        <begin position="280"/>
        <end position="302"/>
    </location>
</feature>
<feature type="transmembrane region" description="Helical" evidence="10">
    <location>
        <begin position="55"/>
        <end position="79"/>
    </location>
</feature>
<keyword evidence="4 10" id="KW-1133">Transmembrane helix</keyword>
<reference evidence="12 13" key="1">
    <citation type="submission" date="2020-08" db="EMBL/GenBank/DDBJ databases">
        <authorList>
            <person name="Hejnol A."/>
        </authorList>
    </citation>
    <scope>NUCLEOTIDE SEQUENCE [LARGE SCALE GENOMIC DNA]</scope>
</reference>
<dbReference type="InterPro" id="IPR000276">
    <property type="entry name" value="GPCR_Rhodpsn"/>
</dbReference>
<dbReference type="Gene3D" id="1.20.1070.10">
    <property type="entry name" value="Rhodopsin 7-helix transmembrane proteins"/>
    <property type="match status" value="1"/>
</dbReference>
<dbReference type="PRINTS" id="PR00237">
    <property type="entry name" value="GPCRRHODOPSN"/>
</dbReference>
<keyword evidence="3 10" id="KW-0812">Transmembrane</keyword>
<evidence type="ECO:0000256" key="10">
    <source>
        <dbReference type="SAM" id="Phobius"/>
    </source>
</evidence>
<keyword evidence="8" id="KW-0807">Transducer</keyword>
<dbReference type="InterPro" id="IPR017452">
    <property type="entry name" value="GPCR_Rhodpsn_7TM"/>
</dbReference>
<name>A0A7I8W0S7_9ANNE</name>
<evidence type="ECO:0000256" key="3">
    <source>
        <dbReference type="ARBA" id="ARBA00022692"/>
    </source>
</evidence>
<feature type="compositionally biased region" description="Basic residues" evidence="9">
    <location>
        <begin position="325"/>
        <end position="342"/>
    </location>
</feature>
<feature type="region of interest" description="Disordered" evidence="9">
    <location>
        <begin position="321"/>
        <end position="354"/>
    </location>
</feature>
<evidence type="ECO:0000313" key="12">
    <source>
        <dbReference type="EMBL" id="CAD5121443.1"/>
    </source>
</evidence>
<dbReference type="PROSITE" id="PS50262">
    <property type="entry name" value="G_PROTEIN_RECEP_F1_2"/>
    <property type="match status" value="1"/>
</dbReference>
<keyword evidence="13" id="KW-1185">Reference proteome</keyword>
<comment type="caution">
    <text evidence="12">The sequence shown here is derived from an EMBL/GenBank/DDBJ whole genome shotgun (WGS) entry which is preliminary data.</text>
</comment>
<dbReference type="EMBL" id="CAJFCJ010000014">
    <property type="protein sequence ID" value="CAD5121443.1"/>
    <property type="molecule type" value="Genomic_DNA"/>
</dbReference>
<dbReference type="SUPFAM" id="SSF81321">
    <property type="entry name" value="Family A G protein-coupled receptor-like"/>
    <property type="match status" value="1"/>
</dbReference>
<evidence type="ECO:0000256" key="6">
    <source>
        <dbReference type="ARBA" id="ARBA00023136"/>
    </source>
</evidence>
<evidence type="ECO:0000313" key="13">
    <source>
        <dbReference type="Proteomes" id="UP000549394"/>
    </source>
</evidence>
<accession>A0A7I8W0S7</accession>
<feature type="compositionally biased region" description="Basic and acidic residues" evidence="9">
    <location>
        <begin position="289"/>
        <end position="299"/>
    </location>
</feature>
<keyword evidence="6 10" id="KW-0472">Membrane</keyword>
<protein>
    <recommendedName>
        <fullName evidence="11">G-protein coupled receptors family 1 profile domain-containing protein</fullName>
    </recommendedName>
</protein>
<evidence type="ECO:0000256" key="2">
    <source>
        <dbReference type="ARBA" id="ARBA00022475"/>
    </source>
</evidence>
<evidence type="ECO:0000256" key="7">
    <source>
        <dbReference type="ARBA" id="ARBA00023170"/>
    </source>
</evidence>
<dbReference type="GO" id="GO:0005886">
    <property type="term" value="C:plasma membrane"/>
    <property type="evidence" value="ECO:0007669"/>
    <property type="project" value="UniProtKB-SubCell"/>
</dbReference>
<dbReference type="AlphaFoldDB" id="A0A7I8W0S7"/>
<feature type="domain" description="G-protein coupled receptors family 1 profile" evidence="11">
    <location>
        <begin position="1"/>
        <end position="162"/>
    </location>
</feature>